<gene>
    <name evidence="2" type="ORF">F4553_002246</name>
</gene>
<reference evidence="2 3" key="1">
    <citation type="submission" date="2020-08" db="EMBL/GenBank/DDBJ databases">
        <title>Sequencing the genomes of 1000 actinobacteria strains.</title>
        <authorList>
            <person name="Klenk H.-P."/>
        </authorList>
    </citation>
    <scope>NUCLEOTIDE SEQUENCE [LARGE SCALE GENOMIC DNA]</scope>
    <source>
        <strain evidence="2 3">DSM 45362</strain>
    </source>
</reference>
<dbReference type="PANTHER" id="PTHR43265">
    <property type="entry name" value="ESTERASE ESTD"/>
    <property type="match status" value="1"/>
</dbReference>
<dbReference type="Gene3D" id="3.40.50.1820">
    <property type="entry name" value="alpha/beta hydrolase"/>
    <property type="match status" value="1"/>
</dbReference>
<keyword evidence="3" id="KW-1185">Reference proteome</keyword>
<organism evidence="2 3">
    <name type="scientific">Allocatelliglobosispora scoriae</name>
    <dbReference type="NCBI Taxonomy" id="643052"/>
    <lineage>
        <taxon>Bacteria</taxon>
        <taxon>Bacillati</taxon>
        <taxon>Actinomycetota</taxon>
        <taxon>Actinomycetes</taxon>
        <taxon>Micromonosporales</taxon>
        <taxon>Micromonosporaceae</taxon>
        <taxon>Allocatelliglobosispora</taxon>
    </lineage>
</organism>
<dbReference type="InterPro" id="IPR000383">
    <property type="entry name" value="Xaa-Pro-like_dom"/>
</dbReference>
<sequence>MDITEVTWIGAAANGMIIARWRGADGQVEVDRPAARSFAQPESLVLRDGRPVVDGVVLQPVAAIPADFASVCGWYAGGGRELLVTQVPEPDFGEPMVLLSEGGRIVRAYPLDALHLLAEDGARVDLVVGGLRVHEGPTVTALTPSRRVAEREVSFVAAGTRLAGTVVVPAGDGPHPAAVLVHGAAGGQRDFNRLFAGPLLDAGVAVLIYDKAGHGTSTGDGDPSIFDQAEAASAALDLLASLPEVDASRIGLAGFSNGMWSVPIVAAERADVAFVTGIGAPGVSMAESEVHRRTKVLREAGVGPATNSVIAEAWRSVFRIVAAGTADDDVAARLDQALTEIAAAPDLDRYVVPDLVRENPMLSPIPPFTDAKQLVEMLGGDADPQVVHDPAADYARVACPVFLQYGSDDTSVPVEASARAVERVAPGATIRVYAGLEHMLEVLPTDTTGLTLEAAITGFHHFSFGTGPAAELTSWLRETLRRTPRS</sequence>
<dbReference type="AlphaFoldDB" id="A0A841BIC1"/>
<name>A0A841BIC1_9ACTN</name>
<dbReference type="InterPro" id="IPR053145">
    <property type="entry name" value="AB_hydrolase_Est10"/>
</dbReference>
<dbReference type="Proteomes" id="UP000587527">
    <property type="component" value="Unassembled WGS sequence"/>
</dbReference>
<protein>
    <submittedName>
        <fullName evidence="2">Pimeloyl-ACP methyl ester carboxylesterase</fullName>
    </submittedName>
</protein>
<dbReference type="RefSeq" id="WP_184835113.1">
    <property type="nucleotide sequence ID" value="NZ_JACHMN010000002.1"/>
</dbReference>
<dbReference type="InterPro" id="IPR029058">
    <property type="entry name" value="AB_hydrolase_fold"/>
</dbReference>
<accession>A0A841BIC1</accession>
<evidence type="ECO:0000313" key="3">
    <source>
        <dbReference type="Proteomes" id="UP000587527"/>
    </source>
</evidence>
<dbReference type="SUPFAM" id="SSF53474">
    <property type="entry name" value="alpha/beta-Hydrolases"/>
    <property type="match status" value="1"/>
</dbReference>
<feature type="domain" description="Xaa-Pro dipeptidyl-peptidase-like" evidence="1">
    <location>
        <begin position="159"/>
        <end position="412"/>
    </location>
</feature>
<evidence type="ECO:0000313" key="2">
    <source>
        <dbReference type="EMBL" id="MBB5868867.1"/>
    </source>
</evidence>
<dbReference type="GO" id="GO:0052689">
    <property type="term" value="F:carboxylic ester hydrolase activity"/>
    <property type="evidence" value="ECO:0007669"/>
    <property type="project" value="TreeGrafter"/>
</dbReference>
<dbReference type="Pfam" id="PF02129">
    <property type="entry name" value="Peptidase_S15"/>
    <property type="match status" value="1"/>
</dbReference>
<proteinExistence type="predicted"/>
<comment type="caution">
    <text evidence="2">The sequence shown here is derived from an EMBL/GenBank/DDBJ whole genome shotgun (WGS) entry which is preliminary data.</text>
</comment>
<dbReference type="PANTHER" id="PTHR43265:SF1">
    <property type="entry name" value="ESTERASE ESTD"/>
    <property type="match status" value="1"/>
</dbReference>
<evidence type="ECO:0000259" key="1">
    <source>
        <dbReference type="Pfam" id="PF02129"/>
    </source>
</evidence>
<dbReference type="EMBL" id="JACHMN010000002">
    <property type="protein sequence ID" value="MBB5868867.1"/>
    <property type="molecule type" value="Genomic_DNA"/>
</dbReference>